<dbReference type="Proteomes" id="UP000245647">
    <property type="component" value="Unassembled WGS sequence"/>
</dbReference>
<dbReference type="AlphaFoldDB" id="A0A2U2PC98"/>
<accession>A0A2U2PC98</accession>
<dbReference type="RefSeq" id="WP_109417445.1">
    <property type="nucleotide sequence ID" value="NZ_QEAS01000018.1"/>
</dbReference>
<evidence type="ECO:0000256" key="2">
    <source>
        <dbReference type="ARBA" id="ARBA00022448"/>
    </source>
</evidence>
<keyword evidence="3 7" id="KW-1134">Transmembrane beta strand</keyword>
<evidence type="ECO:0000256" key="3">
    <source>
        <dbReference type="ARBA" id="ARBA00022452"/>
    </source>
</evidence>
<evidence type="ECO:0000256" key="6">
    <source>
        <dbReference type="ARBA" id="ARBA00023237"/>
    </source>
</evidence>
<keyword evidence="5 7" id="KW-0472">Membrane</keyword>
<evidence type="ECO:0000256" key="7">
    <source>
        <dbReference type="PROSITE-ProRule" id="PRU01360"/>
    </source>
</evidence>
<reference evidence="10 11" key="1">
    <citation type="submission" date="2018-04" db="EMBL/GenBank/DDBJ databases">
        <title>Pedobacter chongqingensis sp. nov., isolated from a rottenly hemp rope.</title>
        <authorList>
            <person name="Cai Y."/>
        </authorList>
    </citation>
    <scope>NUCLEOTIDE SEQUENCE [LARGE SCALE GENOMIC DNA]</scope>
    <source>
        <strain evidence="10 11">FJ4-8</strain>
    </source>
</reference>
<dbReference type="GO" id="GO:0009279">
    <property type="term" value="C:cell outer membrane"/>
    <property type="evidence" value="ECO:0007669"/>
    <property type="project" value="UniProtKB-SubCell"/>
</dbReference>
<dbReference type="InterPro" id="IPR012910">
    <property type="entry name" value="Plug_dom"/>
</dbReference>
<dbReference type="EMBL" id="QEAS01000018">
    <property type="protein sequence ID" value="PWG79002.1"/>
    <property type="molecule type" value="Genomic_DNA"/>
</dbReference>
<keyword evidence="6 7" id="KW-0998">Cell outer membrane</keyword>
<evidence type="ECO:0000259" key="9">
    <source>
        <dbReference type="Pfam" id="PF07715"/>
    </source>
</evidence>
<dbReference type="Pfam" id="PF13715">
    <property type="entry name" value="CarbopepD_reg_2"/>
    <property type="match status" value="1"/>
</dbReference>
<feature type="domain" description="TonB-dependent receptor plug" evidence="9">
    <location>
        <begin position="147"/>
        <end position="259"/>
    </location>
</feature>
<feature type="signal peptide" evidence="8">
    <location>
        <begin position="1"/>
        <end position="29"/>
    </location>
</feature>
<evidence type="ECO:0000313" key="11">
    <source>
        <dbReference type="Proteomes" id="UP000245647"/>
    </source>
</evidence>
<dbReference type="Pfam" id="PF07715">
    <property type="entry name" value="Plug"/>
    <property type="match status" value="1"/>
</dbReference>
<keyword evidence="2 7" id="KW-0813">Transport</keyword>
<dbReference type="InterPro" id="IPR023996">
    <property type="entry name" value="TonB-dep_OMP_SusC/RagA"/>
</dbReference>
<dbReference type="PROSITE" id="PS52016">
    <property type="entry name" value="TONB_DEPENDENT_REC_3"/>
    <property type="match status" value="1"/>
</dbReference>
<comment type="caution">
    <text evidence="10">The sequence shown here is derived from an EMBL/GenBank/DDBJ whole genome shotgun (WGS) entry which is preliminary data.</text>
</comment>
<dbReference type="OrthoDB" id="830178at2"/>
<proteinExistence type="inferred from homology"/>
<evidence type="ECO:0000256" key="1">
    <source>
        <dbReference type="ARBA" id="ARBA00004571"/>
    </source>
</evidence>
<dbReference type="Gene3D" id="2.40.170.20">
    <property type="entry name" value="TonB-dependent receptor, beta-barrel domain"/>
    <property type="match status" value="1"/>
</dbReference>
<evidence type="ECO:0000256" key="4">
    <source>
        <dbReference type="ARBA" id="ARBA00022692"/>
    </source>
</evidence>
<gene>
    <name evidence="10" type="ORF">DDR33_19345</name>
</gene>
<name>A0A2U2PC98_9SPHI</name>
<dbReference type="Gene3D" id="2.60.40.1120">
    <property type="entry name" value="Carboxypeptidase-like, regulatory domain"/>
    <property type="match status" value="1"/>
</dbReference>
<dbReference type="SUPFAM" id="SSF49464">
    <property type="entry name" value="Carboxypeptidase regulatory domain-like"/>
    <property type="match status" value="1"/>
</dbReference>
<evidence type="ECO:0000256" key="5">
    <source>
        <dbReference type="ARBA" id="ARBA00023136"/>
    </source>
</evidence>
<dbReference type="SUPFAM" id="SSF56935">
    <property type="entry name" value="Porins"/>
    <property type="match status" value="1"/>
</dbReference>
<dbReference type="InterPro" id="IPR036942">
    <property type="entry name" value="Beta-barrel_TonB_sf"/>
</dbReference>
<protein>
    <submittedName>
        <fullName evidence="10">SusC/RagA family TonB-linked outer membrane protein</fullName>
    </submittedName>
</protein>
<feature type="chain" id="PRO_5015576490" evidence="8">
    <location>
        <begin position="30"/>
        <end position="1072"/>
    </location>
</feature>
<evidence type="ECO:0000256" key="8">
    <source>
        <dbReference type="SAM" id="SignalP"/>
    </source>
</evidence>
<comment type="subcellular location">
    <subcellularLocation>
        <location evidence="1 7">Cell outer membrane</location>
        <topology evidence="1 7">Multi-pass membrane protein</topology>
    </subcellularLocation>
</comment>
<sequence length="1072" mass="116805">MCNFNQKLKAFILYAVISAGLFPVMRTEAAPVLPLAPDSLAVPPQSVRKTEGIVKDASTGKPVAGVNVSVAGFSSAFTDEKGRFKISVPSGRAALKISLEGYQDKIVPVGQGKLPAIFIQEESYNSQFTHVSLPFYEGPKVTVPFSVASVNPGGGWSANSETPDTYLQGRATGLNSIRRSGTPGIGANLFMRGFSSLAATSQPLVVVDGVIYDTGVYGSSIISGNTENPLGFIDPKDIDNITVVRDGGSLYGTKGANGVIFITTIRAKEEATRIDFAAYGGLNFKVKDIPLMGASAYRSYLSDILQDRGWSPQMIASQPYMNDNINPQYYNYHNNTNWQDEVMGNGSNQNYYLKVTGGDDIATYGLSVGFINNDGLINNTNNKKYHTRFNGDLKLSSKLSSTVNLSFMNNEQNLRDGGQAYLTNPLYLASVKAPFLSTHQVSENGVVSPNLADKDIFNIANPVVAVNDAIGKNRNYRFFGSVGFNYAFSKNLKLGSVVGVTYNKMRENMFIPEKGMVHDSLSTAAISNRSGTNVGRLLMLYNDTRLSYSRIFNHINTLSANLGIRYSSSKTENDFGYGYNSATDDLISVGQGAGALREIGGGLGNSRWLSTYLNVDYNYLNTYFLSFNMAADGSSRFGTEASGGLSVSGNRYALMPGIAAAWLLSSEKFMKDMKWLDILKLRASYSLTGNDDIGNYSAKRYYISQNLLGMQGLIPGNIGNPALKWETVYKTNAGADISIWHERLNVSADFYSNRTKDMLSWRNVSTAAGLKNVLTNEGEMTSKGFEVTVNARVLNKALKWDLGLGLAKYKNEVVSIPGGSMISTFGGATFLTSGGSAPNLFYGYKTRGVFSSSAEAEAAGLYTVLSDGSVRRFSAGDIHFVNNVNSEEDLAAGRTYIDESDRQVIGDPNPDFTGSFSSSFNWKRWSFGTLFTFSKGNDIYNAQRAALESQSGVENQTLNVLNRWRSEGQLTDVPRLGWGDPMGNARFSDRWIEDGSYLRLRTVSLSYNLNLKGVKLFKYASVYATANNLFTWTKYKGYDPEFSAGPGVFAQGVDTGLQPLFRSTQLGIRIGL</sequence>
<dbReference type="NCBIfam" id="TIGR04056">
    <property type="entry name" value="OMP_RagA_SusC"/>
    <property type="match status" value="1"/>
</dbReference>
<dbReference type="InterPro" id="IPR039426">
    <property type="entry name" value="TonB-dep_rcpt-like"/>
</dbReference>
<dbReference type="Gene3D" id="2.170.130.10">
    <property type="entry name" value="TonB-dependent receptor, plug domain"/>
    <property type="match status" value="1"/>
</dbReference>
<keyword evidence="4 7" id="KW-0812">Transmembrane</keyword>
<dbReference type="InterPro" id="IPR037066">
    <property type="entry name" value="Plug_dom_sf"/>
</dbReference>
<evidence type="ECO:0000313" key="10">
    <source>
        <dbReference type="EMBL" id="PWG79002.1"/>
    </source>
</evidence>
<keyword evidence="11" id="KW-1185">Reference proteome</keyword>
<dbReference type="InterPro" id="IPR008969">
    <property type="entry name" value="CarboxyPept-like_regulatory"/>
</dbReference>
<organism evidence="10 11">
    <name type="scientific">Pararcticibacter amylolyticus</name>
    <dbReference type="NCBI Taxonomy" id="2173175"/>
    <lineage>
        <taxon>Bacteria</taxon>
        <taxon>Pseudomonadati</taxon>
        <taxon>Bacteroidota</taxon>
        <taxon>Sphingobacteriia</taxon>
        <taxon>Sphingobacteriales</taxon>
        <taxon>Sphingobacteriaceae</taxon>
        <taxon>Pararcticibacter</taxon>
    </lineage>
</organism>
<keyword evidence="8" id="KW-0732">Signal</keyword>
<comment type="similarity">
    <text evidence="7">Belongs to the TonB-dependent receptor family.</text>
</comment>